<name>A0ABN3H4D2_9ACTN</name>
<evidence type="ECO:0000256" key="1">
    <source>
        <dbReference type="ARBA" id="ARBA00022741"/>
    </source>
</evidence>
<protein>
    <submittedName>
        <fullName evidence="5">Allophanate hydrolase subunit 1</fullName>
    </submittedName>
</protein>
<evidence type="ECO:0000313" key="5">
    <source>
        <dbReference type="EMBL" id="GAA2368792.1"/>
    </source>
</evidence>
<keyword evidence="6" id="KW-1185">Reference proteome</keyword>
<dbReference type="InterPro" id="IPR003833">
    <property type="entry name" value="CT_C_D"/>
</dbReference>
<organism evidence="5 6">
    <name type="scientific">Dactylosporangium salmoneum</name>
    <dbReference type="NCBI Taxonomy" id="53361"/>
    <lineage>
        <taxon>Bacteria</taxon>
        <taxon>Bacillati</taxon>
        <taxon>Actinomycetota</taxon>
        <taxon>Actinomycetes</taxon>
        <taxon>Micromonosporales</taxon>
        <taxon>Micromonosporaceae</taxon>
        <taxon>Dactylosporangium</taxon>
    </lineage>
</organism>
<comment type="caution">
    <text evidence="5">The sequence shown here is derived from an EMBL/GenBank/DDBJ whole genome shotgun (WGS) entry which is preliminary data.</text>
</comment>
<keyword evidence="2 5" id="KW-0378">Hydrolase</keyword>
<proteinExistence type="predicted"/>
<dbReference type="InterPro" id="IPR010016">
    <property type="entry name" value="PxpB"/>
</dbReference>
<dbReference type="SMART" id="SM00796">
    <property type="entry name" value="AHS1"/>
    <property type="match status" value="1"/>
</dbReference>
<dbReference type="GO" id="GO:0016787">
    <property type="term" value="F:hydrolase activity"/>
    <property type="evidence" value="ECO:0007669"/>
    <property type="project" value="UniProtKB-KW"/>
</dbReference>
<keyword evidence="1" id="KW-0547">Nucleotide-binding</keyword>
<dbReference type="PANTHER" id="PTHR34698">
    <property type="entry name" value="5-OXOPROLINASE SUBUNIT B"/>
    <property type="match status" value="1"/>
</dbReference>
<dbReference type="Proteomes" id="UP001501444">
    <property type="component" value="Unassembled WGS sequence"/>
</dbReference>
<evidence type="ECO:0000259" key="4">
    <source>
        <dbReference type="SMART" id="SM00796"/>
    </source>
</evidence>
<dbReference type="InterPro" id="IPR029000">
    <property type="entry name" value="Cyclophilin-like_dom_sf"/>
</dbReference>
<dbReference type="SUPFAM" id="SSF50891">
    <property type="entry name" value="Cyclophilin-like"/>
    <property type="match status" value="1"/>
</dbReference>
<dbReference type="Pfam" id="PF02682">
    <property type="entry name" value="CT_C_D"/>
    <property type="match status" value="1"/>
</dbReference>
<gene>
    <name evidence="5" type="ORF">GCM10010170_068830</name>
</gene>
<dbReference type="PANTHER" id="PTHR34698:SF2">
    <property type="entry name" value="5-OXOPROLINASE SUBUNIT B"/>
    <property type="match status" value="1"/>
</dbReference>
<reference evidence="5 6" key="1">
    <citation type="journal article" date="2019" name="Int. J. Syst. Evol. Microbiol.">
        <title>The Global Catalogue of Microorganisms (GCM) 10K type strain sequencing project: providing services to taxonomists for standard genome sequencing and annotation.</title>
        <authorList>
            <consortium name="The Broad Institute Genomics Platform"/>
            <consortium name="The Broad Institute Genome Sequencing Center for Infectious Disease"/>
            <person name="Wu L."/>
            <person name="Ma J."/>
        </authorList>
    </citation>
    <scope>NUCLEOTIDE SEQUENCE [LARGE SCALE GENOMIC DNA]</scope>
    <source>
        <strain evidence="5 6">JCM 3272</strain>
    </source>
</reference>
<evidence type="ECO:0000256" key="3">
    <source>
        <dbReference type="ARBA" id="ARBA00022840"/>
    </source>
</evidence>
<sequence>MTSVQLRPVGADALLLEVDTPLDWFAALDAEREAGRLSVVDIVPGARTVLLDGVPDPAALAARLRDWEIDSAPVPQEPPIVVDVHFDGVDLPFVAAHTGLTPDAVVDVLTGTDLTVAFCGFAPGFAYLSGLPWNVPRLQTPRTRVPAGSVALAAEFTGVYPTPSPGGWRIVGHSSAELFSVDREPPALLGPGRTVRFRAA</sequence>
<feature type="domain" description="Carboxyltransferase" evidence="4">
    <location>
        <begin position="4"/>
        <end position="189"/>
    </location>
</feature>
<accession>A0ABN3H4D2</accession>
<evidence type="ECO:0000313" key="6">
    <source>
        <dbReference type="Proteomes" id="UP001501444"/>
    </source>
</evidence>
<dbReference type="EMBL" id="BAAARV010000067">
    <property type="protein sequence ID" value="GAA2368792.1"/>
    <property type="molecule type" value="Genomic_DNA"/>
</dbReference>
<evidence type="ECO:0000256" key="2">
    <source>
        <dbReference type="ARBA" id="ARBA00022801"/>
    </source>
</evidence>
<dbReference type="Gene3D" id="2.40.100.10">
    <property type="entry name" value="Cyclophilin-like"/>
    <property type="match status" value="1"/>
</dbReference>
<dbReference type="Gene3D" id="3.30.1360.40">
    <property type="match status" value="1"/>
</dbReference>
<keyword evidence="3" id="KW-0067">ATP-binding</keyword>